<protein>
    <submittedName>
        <fullName evidence="1">Uncharacterized protein</fullName>
    </submittedName>
</protein>
<dbReference type="EMBL" id="BNAL01000021">
    <property type="protein sequence ID" value="GHG05398.1"/>
    <property type="molecule type" value="Genomic_DNA"/>
</dbReference>
<dbReference type="Proteomes" id="UP000632154">
    <property type="component" value="Unassembled WGS sequence"/>
</dbReference>
<evidence type="ECO:0000313" key="1">
    <source>
        <dbReference type="EMBL" id="GHG05398.1"/>
    </source>
</evidence>
<organism evidence="1 2">
    <name type="scientific">Deinococcus piscis</name>
    <dbReference type="NCBI Taxonomy" id="394230"/>
    <lineage>
        <taxon>Bacteria</taxon>
        <taxon>Thermotogati</taxon>
        <taxon>Deinococcota</taxon>
        <taxon>Deinococci</taxon>
        <taxon>Deinococcales</taxon>
        <taxon>Deinococcaceae</taxon>
        <taxon>Deinococcus</taxon>
    </lineage>
</organism>
<comment type="caution">
    <text evidence="1">The sequence shown here is derived from an EMBL/GenBank/DDBJ whole genome shotgun (WGS) entry which is preliminary data.</text>
</comment>
<sequence>MLPLLVCGGLSALVLRPQTGQVPELYTAPSLEGCAQAGQPIAFEPGYPDDGATATLREDGFHLLGRSWLRAQACGPGTLTVTGDGDQAGDEPPRLEISLGGKQLASEAFAQPRTVEVAVPEAGELTLAYLNDYYQSEYRLVGMENINLQGPSCAPPITVAPEQAGQWDAELGSAHVVYEAPLVFNLCGDGTLEMKLWGMDADGQFPQVRFEQGGQVLYEGQPSGERQLIRLPVKAGKLAAQLLNPYIKQTEDRNLYLRRVEFTPKAP</sequence>
<name>A0ABQ3KD39_9DEIO</name>
<reference evidence="2" key="1">
    <citation type="journal article" date="2019" name="Int. J. Syst. Evol. Microbiol.">
        <title>The Global Catalogue of Microorganisms (GCM) 10K type strain sequencing project: providing services to taxonomists for standard genome sequencing and annotation.</title>
        <authorList>
            <consortium name="The Broad Institute Genomics Platform"/>
            <consortium name="The Broad Institute Genome Sequencing Center for Infectious Disease"/>
            <person name="Wu L."/>
            <person name="Ma J."/>
        </authorList>
    </citation>
    <scope>NUCLEOTIDE SEQUENCE [LARGE SCALE GENOMIC DNA]</scope>
    <source>
        <strain evidence="2">CGMCC 1.18439</strain>
    </source>
</reference>
<gene>
    <name evidence="1" type="ORF">GCM10017783_17460</name>
</gene>
<accession>A0ABQ3KD39</accession>
<evidence type="ECO:0000313" key="2">
    <source>
        <dbReference type="Proteomes" id="UP000632154"/>
    </source>
</evidence>
<keyword evidence="2" id="KW-1185">Reference proteome</keyword>
<proteinExistence type="predicted"/>